<gene>
    <name evidence="4" type="ORF">FHS75_002617</name>
</gene>
<organism evidence="4 5">
    <name type="scientific">Novosphingobium marinum</name>
    <dbReference type="NCBI Taxonomy" id="1514948"/>
    <lineage>
        <taxon>Bacteria</taxon>
        <taxon>Pseudomonadati</taxon>
        <taxon>Pseudomonadota</taxon>
        <taxon>Alphaproteobacteria</taxon>
        <taxon>Sphingomonadales</taxon>
        <taxon>Sphingomonadaceae</taxon>
        <taxon>Novosphingobium</taxon>
    </lineage>
</organism>
<comment type="cofactor">
    <cofactor evidence="1">
        <name>Mg(2+)</name>
        <dbReference type="ChEBI" id="CHEBI:18420"/>
    </cofactor>
</comment>
<dbReference type="InterPro" id="IPR000086">
    <property type="entry name" value="NUDIX_hydrolase_dom"/>
</dbReference>
<evidence type="ECO:0000313" key="4">
    <source>
        <dbReference type="EMBL" id="NYH96285.1"/>
    </source>
</evidence>
<dbReference type="PANTHER" id="PTHR43046">
    <property type="entry name" value="GDP-MANNOSE MANNOSYL HYDROLASE"/>
    <property type="match status" value="1"/>
</dbReference>
<proteinExistence type="predicted"/>
<dbReference type="PANTHER" id="PTHR43046:SF14">
    <property type="entry name" value="MUTT_NUDIX FAMILY PROTEIN"/>
    <property type="match status" value="1"/>
</dbReference>
<feature type="domain" description="Nudix hydrolase" evidence="3">
    <location>
        <begin position="1"/>
        <end position="123"/>
    </location>
</feature>
<comment type="caution">
    <text evidence="4">The sequence shown here is derived from an EMBL/GenBank/DDBJ whole genome shotgun (WGS) entry which is preliminary data.</text>
</comment>
<dbReference type="GO" id="GO:0016787">
    <property type="term" value="F:hydrolase activity"/>
    <property type="evidence" value="ECO:0007669"/>
    <property type="project" value="UniProtKB-KW"/>
</dbReference>
<keyword evidence="5" id="KW-1185">Reference proteome</keyword>
<evidence type="ECO:0000259" key="3">
    <source>
        <dbReference type="PROSITE" id="PS51462"/>
    </source>
</evidence>
<dbReference type="AlphaFoldDB" id="A0A7Y9XZP9"/>
<keyword evidence="2" id="KW-0378">Hydrolase</keyword>
<dbReference type="Proteomes" id="UP000522081">
    <property type="component" value="Unassembled WGS sequence"/>
</dbReference>
<dbReference type="CDD" id="cd02883">
    <property type="entry name" value="NUDIX_Hydrolase"/>
    <property type="match status" value="1"/>
</dbReference>
<dbReference type="EMBL" id="JACBZF010000004">
    <property type="protein sequence ID" value="NYH96285.1"/>
    <property type="molecule type" value="Genomic_DNA"/>
</dbReference>
<name>A0A7Y9XZP9_9SPHN</name>
<accession>A0A7Y9XZP9</accession>
<evidence type="ECO:0000313" key="5">
    <source>
        <dbReference type="Proteomes" id="UP000522081"/>
    </source>
</evidence>
<dbReference type="SUPFAM" id="SSF55811">
    <property type="entry name" value="Nudix"/>
    <property type="match status" value="1"/>
</dbReference>
<dbReference type="Gene3D" id="3.90.79.10">
    <property type="entry name" value="Nucleoside Triphosphate Pyrophosphohydrolase"/>
    <property type="match status" value="1"/>
</dbReference>
<protein>
    <submittedName>
        <fullName evidence="4">ADP-ribose pyrophosphatase YjhB (NUDIX family)</fullName>
    </submittedName>
</protein>
<sequence length="144" mass="16091">MALVRDRNDRILLVRNSYQESDRWYFPSGGIARNETALQAIIREVREGTSCELGRIDYLGLDIGVLQHAGNPVHLFTGVAEGKPVANGRQLLEARFFDLTALPQDLGWLVADRVELLREHLQKPKKVYSAGASPQPTLPGQTRD</sequence>
<reference evidence="4 5" key="1">
    <citation type="submission" date="2020-07" db="EMBL/GenBank/DDBJ databases">
        <title>Genomic Encyclopedia of Type Strains, Phase IV (KMG-IV): sequencing the most valuable type-strain genomes for metagenomic binning, comparative biology and taxonomic classification.</title>
        <authorList>
            <person name="Goeker M."/>
        </authorList>
    </citation>
    <scope>NUCLEOTIDE SEQUENCE [LARGE SCALE GENOMIC DNA]</scope>
    <source>
        <strain evidence="4 5">DSM 29043</strain>
    </source>
</reference>
<dbReference type="PROSITE" id="PS51462">
    <property type="entry name" value="NUDIX"/>
    <property type="match status" value="1"/>
</dbReference>
<evidence type="ECO:0000256" key="1">
    <source>
        <dbReference type="ARBA" id="ARBA00001946"/>
    </source>
</evidence>
<dbReference type="Pfam" id="PF00293">
    <property type="entry name" value="NUDIX"/>
    <property type="match status" value="1"/>
</dbReference>
<evidence type="ECO:0000256" key="2">
    <source>
        <dbReference type="ARBA" id="ARBA00022801"/>
    </source>
</evidence>
<dbReference type="InterPro" id="IPR015797">
    <property type="entry name" value="NUDIX_hydrolase-like_dom_sf"/>
</dbReference>